<gene>
    <name evidence="1" type="primary">dtd</name>
    <name evidence="1" type="ORF">BH720_003600</name>
</gene>
<dbReference type="Proteomes" id="UP000095472">
    <property type="component" value="Chromosome"/>
</dbReference>
<dbReference type="EC" id="3.1.1.96" evidence="1"/>
<dbReference type="EMBL" id="CP182909">
    <property type="protein sequence ID" value="XPM64976.1"/>
    <property type="molecule type" value="Genomic_DNA"/>
</dbReference>
<reference evidence="1 2" key="1">
    <citation type="journal article" date="2016" name="Genome Announc.">
        <title>Draft Genome Sequence of the Thermotolerant Cyanobacterium Desertifilum sp. IPPAS B-1220.</title>
        <authorList>
            <person name="Mironov K.S."/>
            <person name="Sinetova M.A."/>
            <person name="Bolatkhan K."/>
            <person name="Zayadan B.K."/>
            <person name="Ustinova V.V."/>
            <person name="Kupriyanova E.V."/>
            <person name="Skrypnik A.N."/>
            <person name="Gogoleva N.E."/>
            <person name="Gogolev Y.V."/>
            <person name="Los D.A."/>
        </authorList>
    </citation>
    <scope>NUCLEOTIDE SEQUENCE [LARGE SCALE GENOMIC DNA]</scope>
    <source>
        <strain evidence="1 2">IPPAS B-1220</strain>
    </source>
</reference>
<evidence type="ECO:0000313" key="2">
    <source>
        <dbReference type="Proteomes" id="UP000095472"/>
    </source>
</evidence>
<name>A0ACD5GXA3_9CYAN</name>
<organism evidence="1 2">
    <name type="scientific">Desertifilum tharense IPPAS B-1220</name>
    <dbReference type="NCBI Taxonomy" id="1781255"/>
    <lineage>
        <taxon>Bacteria</taxon>
        <taxon>Bacillati</taxon>
        <taxon>Cyanobacteriota</taxon>
        <taxon>Cyanophyceae</taxon>
        <taxon>Desertifilales</taxon>
        <taxon>Desertifilaceae</taxon>
        <taxon>Desertifilum</taxon>
    </lineage>
</organism>
<keyword evidence="1" id="KW-0378">Hydrolase</keyword>
<sequence>MRVIVQRVQSSQVSVDGEIVGKIAKGLNLLVGISATDTETELEWMARKCLDLRLFPDPATPEGRWEKSVQEIEGELLVISQFTLYGDCRKGRRPSFDRSAPPEAAQALYDKFVEKLSQSGLKVETGIFGAMMQVSIENDEPVTLILEREAS</sequence>
<proteinExistence type="predicted"/>
<keyword evidence="2" id="KW-1185">Reference proteome</keyword>
<evidence type="ECO:0000313" key="1">
    <source>
        <dbReference type="EMBL" id="XPM64976.1"/>
    </source>
</evidence>
<protein>
    <submittedName>
        <fullName evidence="1">D-aminoacyl-tRNA deacylase</fullName>
        <ecNumber evidence="1">3.1.1.96</ecNumber>
    </submittedName>
</protein>
<accession>A0ACD5GXA3</accession>